<accession>X1C5T9</accession>
<proteinExistence type="predicted"/>
<gene>
    <name evidence="1" type="ORF">S01H4_49848</name>
</gene>
<protein>
    <submittedName>
        <fullName evidence="1">Uncharacterized protein</fullName>
    </submittedName>
</protein>
<dbReference type="EMBL" id="BART01028238">
    <property type="protein sequence ID" value="GAH02727.1"/>
    <property type="molecule type" value="Genomic_DNA"/>
</dbReference>
<sequence length="34" mass="3806">MSKPDKQLEQAIAILDRSISKIRAAALDIRELPD</sequence>
<reference evidence="1" key="1">
    <citation type="journal article" date="2014" name="Front. Microbiol.">
        <title>High frequency of phylogenetically diverse reductive dehalogenase-homologous genes in deep subseafloor sedimentary metagenomes.</title>
        <authorList>
            <person name="Kawai M."/>
            <person name="Futagami T."/>
            <person name="Toyoda A."/>
            <person name="Takaki Y."/>
            <person name="Nishi S."/>
            <person name="Hori S."/>
            <person name="Arai W."/>
            <person name="Tsubouchi T."/>
            <person name="Morono Y."/>
            <person name="Uchiyama I."/>
            <person name="Ito T."/>
            <person name="Fujiyama A."/>
            <person name="Inagaki F."/>
            <person name="Takami H."/>
        </authorList>
    </citation>
    <scope>NUCLEOTIDE SEQUENCE</scope>
    <source>
        <strain evidence="1">Expedition CK06-06</strain>
    </source>
</reference>
<name>X1C5T9_9ZZZZ</name>
<feature type="non-terminal residue" evidence="1">
    <location>
        <position position="34"/>
    </location>
</feature>
<evidence type="ECO:0000313" key="1">
    <source>
        <dbReference type="EMBL" id="GAH02727.1"/>
    </source>
</evidence>
<organism evidence="1">
    <name type="scientific">marine sediment metagenome</name>
    <dbReference type="NCBI Taxonomy" id="412755"/>
    <lineage>
        <taxon>unclassified sequences</taxon>
        <taxon>metagenomes</taxon>
        <taxon>ecological metagenomes</taxon>
    </lineage>
</organism>
<comment type="caution">
    <text evidence="1">The sequence shown here is derived from an EMBL/GenBank/DDBJ whole genome shotgun (WGS) entry which is preliminary data.</text>
</comment>
<dbReference type="AlphaFoldDB" id="X1C5T9"/>